<dbReference type="Proteomes" id="UP000265140">
    <property type="component" value="Chromosome 24"/>
</dbReference>
<sequence length="221" mass="24869">MLLSNQPKATLSSDQKDILTGDSVTLICTVESSGWRFYWYRHRQDSEPVATTSGSSYTLSQVSVSDGGQYRCRKLIESHTVERPVAVLTLQPNWTQIFKGETVPLRCVIKWGEDKDWEYKWFKESHSIYSKTNPEYTISPVNTSHTGSFTCLGVKENTFSRTSDAVQLTVSGKFTTRGLQLFSCSVNFLFVLPLLLIGVQVIFICACLTAFLAKPKRSTVK</sequence>
<dbReference type="Pfam" id="PF13927">
    <property type="entry name" value="Ig_3"/>
    <property type="match status" value="2"/>
</dbReference>
<reference evidence="5 6" key="1">
    <citation type="submission" date="2020-02" db="EMBL/GenBank/DDBJ databases">
        <title>Esox lucius (northern pike) genome, fEsoLuc1, primary haplotype.</title>
        <authorList>
            <person name="Myers G."/>
            <person name="Karagic N."/>
            <person name="Meyer A."/>
            <person name="Pippel M."/>
            <person name="Reichard M."/>
            <person name="Winkler S."/>
            <person name="Tracey A."/>
            <person name="Sims Y."/>
            <person name="Howe K."/>
            <person name="Rhie A."/>
            <person name="Formenti G."/>
            <person name="Durbin R."/>
            <person name="Fedrigo O."/>
            <person name="Jarvis E.D."/>
        </authorList>
    </citation>
    <scope>NUCLEOTIDE SEQUENCE [LARGE SCALE GENOMIC DNA]</scope>
</reference>
<keyword evidence="2" id="KW-1015">Disulfide bond</keyword>
<keyword evidence="3" id="KW-0472">Membrane</keyword>
<dbReference type="GO" id="GO:0009897">
    <property type="term" value="C:external side of plasma membrane"/>
    <property type="evidence" value="ECO:0007669"/>
    <property type="project" value="TreeGrafter"/>
</dbReference>
<reference evidence="5" key="3">
    <citation type="submission" date="2025-09" db="UniProtKB">
        <authorList>
            <consortium name="Ensembl"/>
        </authorList>
    </citation>
    <scope>IDENTIFICATION</scope>
</reference>
<evidence type="ECO:0000313" key="6">
    <source>
        <dbReference type="Proteomes" id="UP000265140"/>
    </source>
</evidence>
<name>A0AAY5K5F7_ESOLU</name>
<feature type="domain" description="Ig-like" evidence="4">
    <location>
        <begin position="7"/>
        <end position="82"/>
    </location>
</feature>
<keyword evidence="6" id="KW-1185">Reference proteome</keyword>
<dbReference type="InterPro" id="IPR050488">
    <property type="entry name" value="Ig_Fc_receptor"/>
</dbReference>
<feature type="domain" description="Ig-like" evidence="4">
    <location>
        <begin position="84"/>
        <end position="171"/>
    </location>
</feature>
<keyword evidence="3" id="KW-0812">Transmembrane</keyword>
<evidence type="ECO:0000256" key="1">
    <source>
        <dbReference type="ARBA" id="ARBA00022729"/>
    </source>
</evidence>
<dbReference type="InterPro" id="IPR036179">
    <property type="entry name" value="Ig-like_dom_sf"/>
</dbReference>
<dbReference type="PANTHER" id="PTHR11481:SF64">
    <property type="entry name" value="FC RECEPTOR-LIKE PROTEIN 4"/>
    <property type="match status" value="1"/>
</dbReference>
<proteinExistence type="predicted"/>
<dbReference type="PANTHER" id="PTHR11481">
    <property type="entry name" value="IMMUNOGLOBULIN FC RECEPTOR"/>
    <property type="match status" value="1"/>
</dbReference>
<keyword evidence="3" id="KW-1133">Transmembrane helix</keyword>
<accession>A0AAY5K5F7</accession>
<dbReference type="GeneTree" id="ENSGT01020000230797"/>
<dbReference type="GO" id="GO:0007166">
    <property type="term" value="P:cell surface receptor signaling pathway"/>
    <property type="evidence" value="ECO:0007669"/>
    <property type="project" value="TreeGrafter"/>
</dbReference>
<feature type="transmembrane region" description="Helical" evidence="3">
    <location>
        <begin position="188"/>
        <end position="213"/>
    </location>
</feature>
<keyword evidence="1" id="KW-0732">Signal</keyword>
<evidence type="ECO:0000313" key="5">
    <source>
        <dbReference type="Ensembl" id="ENSELUP00000081597.1"/>
    </source>
</evidence>
<protein>
    <recommendedName>
        <fullName evidence="4">Ig-like domain-containing protein</fullName>
    </recommendedName>
</protein>
<evidence type="ECO:0000256" key="2">
    <source>
        <dbReference type="ARBA" id="ARBA00023157"/>
    </source>
</evidence>
<dbReference type="GO" id="GO:0006955">
    <property type="term" value="P:immune response"/>
    <property type="evidence" value="ECO:0007669"/>
    <property type="project" value="TreeGrafter"/>
</dbReference>
<dbReference type="Gene3D" id="2.60.40.10">
    <property type="entry name" value="Immunoglobulins"/>
    <property type="match status" value="2"/>
</dbReference>
<dbReference type="SMART" id="SM00409">
    <property type="entry name" value="IG"/>
    <property type="match status" value="2"/>
</dbReference>
<dbReference type="AlphaFoldDB" id="A0AAY5K5F7"/>
<dbReference type="GO" id="GO:0004888">
    <property type="term" value="F:transmembrane signaling receptor activity"/>
    <property type="evidence" value="ECO:0007669"/>
    <property type="project" value="TreeGrafter"/>
</dbReference>
<dbReference type="Ensembl" id="ENSELUT00000090944.1">
    <property type="protein sequence ID" value="ENSELUP00000081597.1"/>
    <property type="gene ID" value="ENSELUG00000005132.3"/>
</dbReference>
<evidence type="ECO:0000256" key="3">
    <source>
        <dbReference type="SAM" id="Phobius"/>
    </source>
</evidence>
<dbReference type="InterPro" id="IPR003599">
    <property type="entry name" value="Ig_sub"/>
</dbReference>
<dbReference type="InterPro" id="IPR007110">
    <property type="entry name" value="Ig-like_dom"/>
</dbReference>
<dbReference type="InterPro" id="IPR013783">
    <property type="entry name" value="Ig-like_fold"/>
</dbReference>
<organism evidence="5 6">
    <name type="scientific">Esox lucius</name>
    <name type="common">Northern pike</name>
    <dbReference type="NCBI Taxonomy" id="8010"/>
    <lineage>
        <taxon>Eukaryota</taxon>
        <taxon>Metazoa</taxon>
        <taxon>Chordata</taxon>
        <taxon>Craniata</taxon>
        <taxon>Vertebrata</taxon>
        <taxon>Euteleostomi</taxon>
        <taxon>Actinopterygii</taxon>
        <taxon>Neopterygii</taxon>
        <taxon>Teleostei</taxon>
        <taxon>Protacanthopterygii</taxon>
        <taxon>Esociformes</taxon>
        <taxon>Esocidae</taxon>
        <taxon>Esox</taxon>
    </lineage>
</organism>
<evidence type="ECO:0000259" key="4">
    <source>
        <dbReference type="PROSITE" id="PS50835"/>
    </source>
</evidence>
<dbReference type="SUPFAM" id="SSF48726">
    <property type="entry name" value="Immunoglobulin"/>
    <property type="match status" value="2"/>
</dbReference>
<reference evidence="5" key="2">
    <citation type="submission" date="2025-08" db="UniProtKB">
        <authorList>
            <consortium name="Ensembl"/>
        </authorList>
    </citation>
    <scope>IDENTIFICATION</scope>
</reference>
<dbReference type="PROSITE" id="PS50835">
    <property type="entry name" value="IG_LIKE"/>
    <property type="match status" value="2"/>
</dbReference>